<feature type="compositionally biased region" description="Basic and acidic residues" evidence="1">
    <location>
        <begin position="477"/>
        <end position="503"/>
    </location>
</feature>
<protein>
    <submittedName>
        <fullName evidence="2">Uncharacterized protein</fullName>
    </submittedName>
</protein>
<keyword evidence="3" id="KW-1185">Reference proteome</keyword>
<proteinExistence type="predicted"/>
<organism evidence="2 3">
    <name type="scientific">Rhododendron williamsianum</name>
    <dbReference type="NCBI Taxonomy" id="262921"/>
    <lineage>
        <taxon>Eukaryota</taxon>
        <taxon>Viridiplantae</taxon>
        <taxon>Streptophyta</taxon>
        <taxon>Embryophyta</taxon>
        <taxon>Tracheophyta</taxon>
        <taxon>Spermatophyta</taxon>
        <taxon>Magnoliopsida</taxon>
        <taxon>eudicotyledons</taxon>
        <taxon>Gunneridae</taxon>
        <taxon>Pentapetalae</taxon>
        <taxon>asterids</taxon>
        <taxon>Ericales</taxon>
        <taxon>Ericaceae</taxon>
        <taxon>Ericoideae</taxon>
        <taxon>Rhodoreae</taxon>
        <taxon>Rhododendron</taxon>
    </lineage>
</organism>
<feature type="region of interest" description="Disordered" evidence="1">
    <location>
        <begin position="276"/>
        <end position="308"/>
    </location>
</feature>
<dbReference type="PANTHER" id="PTHR37731:SF1">
    <property type="entry name" value="PEPTIDE TRANSPORTER FAMILY PROTEIN"/>
    <property type="match status" value="1"/>
</dbReference>
<feature type="region of interest" description="Disordered" evidence="1">
    <location>
        <begin position="151"/>
        <end position="226"/>
    </location>
</feature>
<name>A0A6A4KWP7_9ERIC</name>
<accession>A0A6A4KWP7</accession>
<feature type="compositionally biased region" description="Basic residues" evidence="1">
    <location>
        <begin position="151"/>
        <end position="185"/>
    </location>
</feature>
<sequence length="510" mass="57854">MEITSQFPDGSSPLATVEQIRNRLVRPPSLHLSHQPRQPDLGRMPRRLEDYLDPTILAAIRAEIGGKYRKGGGERKLIKEEVEFEWPVDELKAWTEDLRSERGVVMKRRSDGEAVDLGDDVDVIRGGGDDVGGGACCSPFQRFERTALKRFKGGRQRPRRRRPLGRHRLRRRRLSLLSTKSRKPLSLKQNHSPIPFSLPKNPSPPPNRFVKTPRNNPYSSPPNHNFRALTEGEVIEDPCPYQRPQKMARSCVSELSEASNVSPLVMVKHAQRMPSYSSPESRGFSVPSGSECSPLSYGGSRGSEEKENVRQHSLSGQFPSVSLFKEYQNAAMAILEKSDYTMISGSPFIKKTGWRKISFYFNLSFEIKDKTIEFDENRNVLRAEFVVRAYMQGGRFSDGWGSCERREKRFLKPNHDIPSTAETRAKNKACQVCRSFHLLVYSQVFPVMCFVELVLKPEFEIPQNSKKAGLSPNEVAGDWKEISSSRRDQGMSNSRRDQGKMTDRAVSGGY</sequence>
<dbReference type="EMBL" id="QEFC01003481">
    <property type="protein sequence ID" value="KAE9447801.1"/>
    <property type="molecule type" value="Genomic_DNA"/>
</dbReference>
<feature type="non-terminal residue" evidence="2">
    <location>
        <position position="1"/>
    </location>
</feature>
<dbReference type="OrthoDB" id="762052at2759"/>
<gene>
    <name evidence="2" type="ORF">C3L33_20302</name>
</gene>
<feature type="compositionally biased region" description="Polar residues" evidence="1">
    <location>
        <begin position="213"/>
        <end position="223"/>
    </location>
</feature>
<feature type="compositionally biased region" description="Low complexity" evidence="1">
    <location>
        <begin position="186"/>
        <end position="200"/>
    </location>
</feature>
<evidence type="ECO:0000313" key="2">
    <source>
        <dbReference type="EMBL" id="KAE9447801.1"/>
    </source>
</evidence>
<evidence type="ECO:0000313" key="3">
    <source>
        <dbReference type="Proteomes" id="UP000428333"/>
    </source>
</evidence>
<reference evidence="2 3" key="1">
    <citation type="journal article" date="2019" name="Genome Biol. Evol.">
        <title>The Rhododendron genome and chromosomal organization provide insight into shared whole-genome duplications across the heath family (Ericaceae).</title>
        <authorList>
            <person name="Soza V.L."/>
            <person name="Lindsley D."/>
            <person name="Waalkes A."/>
            <person name="Ramage E."/>
            <person name="Patwardhan R.P."/>
            <person name="Burton J.N."/>
            <person name="Adey A."/>
            <person name="Kumar A."/>
            <person name="Qiu R."/>
            <person name="Shendure J."/>
            <person name="Hall B."/>
        </authorList>
    </citation>
    <scope>NUCLEOTIDE SEQUENCE [LARGE SCALE GENOMIC DNA]</scope>
    <source>
        <strain evidence="2">RSF 1966-606</strain>
    </source>
</reference>
<dbReference type="AlphaFoldDB" id="A0A6A4KWP7"/>
<evidence type="ECO:0000256" key="1">
    <source>
        <dbReference type="SAM" id="MobiDB-lite"/>
    </source>
</evidence>
<dbReference type="Proteomes" id="UP000428333">
    <property type="component" value="Linkage Group LG12"/>
</dbReference>
<comment type="caution">
    <text evidence="2">The sequence shown here is derived from an EMBL/GenBank/DDBJ whole genome shotgun (WGS) entry which is preliminary data.</text>
</comment>
<dbReference type="PANTHER" id="PTHR37731">
    <property type="entry name" value="PEPTIDE TRANSPORTER FAMILY PROTEIN"/>
    <property type="match status" value="1"/>
</dbReference>
<feature type="region of interest" description="Disordered" evidence="1">
    <location>
        <begin position="466"/>
        <end position="510"/>
    </location>
</feature>